<sequence>MSDQDPARGHDEPVPRDPVPKDPPVPVGMPGSGAADDGPPLAPEEGQRGQDGGRESEPTGPAHEPEPHETPD</sequence>
<protein>
    <submittedName>
        <fullName evidence="2">Uncharacterized protein</fullName>
    </submittedName>
</protein>
<feature type="compositionally biased region" description="Basic and acidic residues" evidence="1">
    <location>
        <begin position="45"/>
        <end position="72"/>
    </location>
</feature>
<dbReference type="RefSeq" id="WP_030289611.1">
    <property type="nucleotide sequence ID" value="NZ_JBEZYM010000031.1"/>
</dbReference>
<evidence type="ECO:0000256" key="1">
    <source>
        <dbReference type="SAM" id="MobiDB-lite"/>
    </source>
</evidence>
<keyword evidence="3" id="KW-1185">Reference proteome</keyword>
<dbReference type="Proteomes" id="UP000037395">
    <property type="component" value="Unassembled WGS sequence"/>
</dbReference>
<name>A0A1E7MV99_KITAU</name>
<comment type="caution">
    <text evidence="2">The sequence shown here is derived from an EMBL/GenBank/DDBJ whole genome shotgun (WGS) entry which is preliminary data.</text>
</comment>
<dbReference type="AlphaFoldDB" id="A0A1E7MV99"/>
<feature type="region of interest" description="Disordered" evidence="1">
    <location>
        <begin position="1"/>
        <end position="72"/>
    </location>
</feature>
<accession>A0A1E7MV99</accession>
<evidence type="ECO:0000313" key="2">
    <source>
        <dbReference type="EMBL" id="OEV32360.1"/>
    </source>
</evidence>
<dbReference type="EMBL" id="JPRF03000097">
    <property type="protein sequence ID" value="OEV32360.1"/>
    <property type="molecule type" value="Genomic_DNA"/>
</dbReference>
<reference evidence="2" key="1">
    <citation type="submission" date="2016-08" db="EMBL/GenBank/DDBJ databases">
        <title>Sequencing, Assembly and Comparative Genomics of S. aureofaciens ATCC 10762.</title>
        <authorList>
            <person name="Gradnigo J.S."/>
            <person name="Johnson N."/>
            <person name="Somerville G.A."/>
        </authorList>
    </citation>
    <scope>NUCLEOTIDE SEQUENCE [LARGE SCALE GENOMIC DNA]</scope>
    <source>
        <strain evidence="2">ATCC 10762</strain>
    </source>
</reference>
<proteinExistence type="predicted"/>
<evidence type="ECO:0000313" key="3">
    <source>
        <dbReference type="Proteomes" id="UP000037395"/>
    </source>
</evidence>
<feature type="compositionally biased region" description="Basic and acidic residues" evidence="1">
    <location>
        <begin position="1"/>
        <end position="20"/>
    </location>
</feature>
<organism evidence="2 3">
    <name type="scientific">Kitasatospora aureofaciens</name>
    <name type="common">Streptomyces aureofaciens</name>
    <dbReference type="NCBI Taxonomy" id="1894"/>
    <lineage>
        <taxon>Bacteria</taxon>
        <taxon>Bacillati</taxon>
        <taxon>Actinomycetota</taxon>
        <taxon>Actinomycetes</taxon>
        <taxon>Kitasatosporales</taxon>
        <taxon>Streptomycetaceae</taxon>
        <taxon>Kitasatospora</taxon>
    </lineage>
</organism>
<gene>
    <name evidence="2" type="ORF">HS99_0016810</name>
</gene>